<dbReference type="EMBL" id="PFAP01000002">
    <property type="protein sequence ID" value="PIR94620.1"/>
    <property type="molecule type" value="Genomic_DNA"/>
</dbReference>
<dbReference type="Proteomes" id="UP000229901">
    <property type="component" value="Unassembled WGS sequence"/>
</dbReference>
<organism evidence="2 3">
    <name type="scientific">Candidatus Falkowbacteria bacterium CG10_big_fil_rev_8_21_14_0_10_39_11</name>
    <dbReference type="NCBI Taxonomy" id="1974565"/>
    <lineage>
        <taxon>Bacteria</taxon>
        <taxon>Candidatus Falkowiibacteriota</taxon>
    </lineage>
</organism>
<reference evidence="3" key="1">
    <citation type="submission" date="2017-09" db="EMBL/GenBank/DDBJ databases">
        <title>Depth-based differentiation of microbial function through sediment-hosted aquifers and enrichment of novel symbionts in the deep terrestrial subsurface.</title>
        <authorList>
            <person name="Probst A.J."/>
            <person name="Ladd B."/>
            <person name="Jarett J.K."/>
            <person name="Geller-Mcgrath D.E."/>
            <person name="Sieber C.M.K."/>
            <person name="Emerson J.B."/>
            <person name="Anantharaman K."/>
            <person name="Thomas B.C."/>
            <person name="Malmstrom R."/>
            <person name="Stieglmeier M."/>
            <person name="Klingl A."/>
            <person name="Woyke T."/>
            <person name="Ryan C.M."/>
            <person name="Banfield J.F."/>
        </authorList>
    </citation>
    <scope>NUCLEOTIDE SEQUENCE [LARGE SCALE GENOMIC DNA]</scope>
</reference>
<dbReference type="AlphaFoldDB" id="A0A2H0V8E8"/>
<proteinExistence type="predicted"/>
<protein>
    <submittedName>
        <fullName evidence="2">Uncharacterized protein</fullName>
    </submittedName>
</protein>
<name>A0A2H0V8E8_9BACT</name>
<evidence type="ECO:0000313" key="3">
    <source>
        <dbReference type="Proteomes" id="UP000229901"/>
    </source>
</evidence>
<evidence type="ECO:0000313" key="2">
    <source>
        <dbReference type="EMBL" id="PIR94620.1"/>
    </source>
</evidence>
<feature type="transmembrane region" description="Helical" evidence="1">
    <location>
        <begin position="12"/>
        <end position="31"/>
    </location>
</feature>
<gene>
    <name evidence="2" type="ORF">COT97_00510</name>
</gene>
<keyword evidence="1" id="KW-0812">Transmembrane</keyword>
<feature type="transmembrane region" description="Helical" evidence="1">
    <location>
        <begin position="86"/>
        <end position="112"/>
    </location>
</feature>
<sequence>MKQIFKIPTWFYGGLVSLLIIGLLYYFNSIVQDRGLVGSVEQTLAAIVQGIFLIVTIPLYIVFSYIGFALDAILHTGVGYESLGVFASGILFIKIVSVIYYFAFGALSVVIYKKIKNS</sequence>
<accession>A0A2H0V8E8</accession>
<comment type="caution">
    <text evidence="2">The sequence shown here is derived from an EMBL/GenBank/DDBJ whole genome shotgun (WGS) entry which is preliminary data.</text>
</comment>
<keyword evidence="1" id="KW-0472">Membrane</keyword>
<feature type="transmembrane region" description="Helical" evidence="1">
    <location>
        <begin position="43"/>
        <end position="66"/>
    </location>
</feature>
<evidence type="ECO:0000256" key="1">
    <source>
        <dbReference type="SAM" id="Phobius"/>
    </source>
</evidence>
<keyword evidence="1" id="KW-1133">Transmembrane helix</keyword>